<protein>
    <submittedName>
        <fullName evidence="1">Uncharacterized protein</fullName>
    </submittedName>
</protein>
<dbReference type="KEGG" id="dbc:MFMK1_001291"/>
<name>A0AAU0UM96_9FIRM</name>
<organism evidence="1 2">
    <name type="scientific">Metallumcola ferriviriculae</name>
    <dbReference type="NCBI Taxonomy" id="3039180"/>
    <lineage>
        <taxon>Bacteria</taxon>
        <taxon>Bacillati</taxon>
        <taxon>Bacillota</taxon>
        <taxon>Clostridia</taxon>
        <taxon>Neomoorellales</taxon>
        <taxon>Desulfitibacteraceae</taxon>
        <taxon>Metallumcola</taxon>
    </lineage>
</organism>
<dbReference type="RefSeq" id="WP_366924327.1">
    <property type="nucleotide sequence ID" value="NZ_CP121694.1"/>
</dbReference>
<proteinExistence type="predicted"/>
<gene>
    <name evidence="1" type="ORF">MFMK1_001291</name>
</gene>
<dbReference type="Proteomes" id="UP001329915">
    <property type="component" value="Chromosome"/>
</dbReference>
<keyword evidence="2" id="KW-1185">Reference proteome</keyword>
<evidence type="ECO:0000313" key="1">
    <source>
        <dbReference type="EMBL" id="WRO21482.1"/>
    </source>
</evidence>
<accession>A0AAU0UM96</accession>
<sequence length="200" mass="23859">MYKKLLTKKFFQDNPYSENSVQRFIYSMLLYEGIEDAANEILMKQVGLSDERLIQITREKELIQSEQNPEEIFQLLRKKIDVINRDDLIKKALEFEEVLLPMVIEKLMRSYHDIFIENSIQLLARSHKDFTQLLKEKYAEIRSPYVQSLVCLILGLRGEENTIPWIQDRFFELKNLYPGETYDQGPLLALHELNCRFYDK</sequence>
<dbReference type="EMBL" id="CP121694">
    <property type="protein sequence ID" value="WRO21482.1"/>
    <property type="molecule type" value="Genomic_DNA"/>
</dbReference>
<reference evidence="1 2" key="1">
    <citation type="submission" date="2023-04" db="EMBL/GenBank/DDBJ databases">
        <authorList>
            <person name="Hsu D."/>
        </authorList>
    </citation>
    <scope>NUCLEOTIDE SEQUENCE [LARGE SCALE GENOMIC DNA]</scope>
    <source>
        <strain evidence="1 2">MK1</strain>
    </source>
</reference>
<dbReference type="AlphaFoldDB" id="A0AAU0UM96"/>
<evidence type="ECO:0000313" key="2">
    <source>
        <dbReference type="Proteomes" id="UP001329915"/>
    </source>
</evidence>